<organism evidence="1">
    <name type="scientific">mine drainage metagenome</name>
    <dbReference type="NCBI Taxonomy" id="410659"/>
    <lineage>
        <taxon>unclassified sequences</taxon>
        <taxon>metagenomes</taxon>
        <taxon>ecological metagenomes</taxon>
    </lineage>
</organism>
<reference evidence="1" key="1">
    <citation type="submission" date="2013-08" db="EMBL/GenBank/DDBJ databases">
        <authorList>
            <person name="Mendez C."/>
            <person name="Richter M."/>
            <person name="Ferrer M."/>
            <person name="Sanchez J."/>
        </authorList>
    </citation>
    <scope>NUCLEOTIDE SEQUENCE</scope>
</reference>
<accession>T1BLE2</accession>
<sequence>MIQQWRWLRRRQAIEPVIGHLKADHGLRRYWLKGAQGDALHAVQCAVG</sequence>
<evidence type="ECO:0000313" key="1">
    <source>
        <dbReference type="EMBL" id="EQD69328.1"/>
    </source>
</evidence>
<feature type="non-terminal residue" evidence="1">
    <location>
        <position position="48"/>
    </location>
</feature>
<gene>
    <name evidence="1" type="ORF">B2A_00111</name>
</gene>
<dbReference type="PANTHER" id="PTHR33803:SF3">
    <property type="entry name" value="BLL1974 PROTEIN"/>
    <property type="match status" value="1"/>
</dbReference>
<dbReference type="AlphaFoldDB" id="T1BLE2"/>
<comment type="caution">
    <text evidence="1">The sequence shown here is derived from an EMBL/GenBank/DDBJ whole genome shotgun (WGS) entry which is preliminary data.</text>
</comment>
<dbReference type="EMBL" id="AUZZ01000082">
    <property type="protein sequence ID" value="EQD69328.1"/>
    <property type="molecule type" value="Genomic_DNA"/>
</dbReference>
<protein>
    <submittedName>
        <fullName evidence="1">ISXoo5 transposase</fullName>
    </submittedName>
</protein>
<reference evidence="1" key="2">
    <citation type="journal article" date="2014" name="ISME J.">
        <title>Microbial stratification in low pH oxic and suboxic macroscopic growths along an acid mine drainage.</title>
        <authorList>
            <person name="Mendez-Garcia C."/>
            <person name="Mesa V."/>
            <person name="Sprenger R.R."/>
            <person name="Richter M."/>
            <person name="Diez M.S."/>
            <person name="Solano J."/>
            <person name="Bargiela R."/>
            <person name="Golyshina O.V."/>
            <person name="Manteca A."/>
            <person name="Ramos J.L."/>
            <person name="Gallego J.R."/>
            <person name="Llorente I."/>
            <person name="Martins Dos Santos V.A."/>
            <person name="Jensen O.N."/>
            <person name="Pelaez A.I."/>
            <person name="Sanchez J."/>
            <person name="Ferrer M."/>
        </authorList>
    </citation>
    <scope>NUCLEOTIDE SEQUENCE</scope>
</reference>
<proteinExistence type="predicted"/>
<name>T1BLE2_9ZZZZ</name>
<dbReference type="PANTHER" id="PTHR33803">
    <property type="entry name" value="IS1478 TRANSPOSASE"/>
    <property type="match status" value="1"/>
</dbReference>